<reference evidence="2" key="1">
    <citation type="submission" date="2016-01" db="EMBL/GenBank/DDBJ databases">
        <title>Complete genome of Planococcus rifietoensis type strain M8.</title>
        <authorList>
            <person name="See-Too W.S."/>
        </authorList>
    </citation>
    <scope>NUCLEOTIDE SEQUENCE [LARGE SCALE GENOMIC DNA]</scope>
    <source>
        <strain evidence="2">M8</strain>
    </source>
</reference>
<accession>A0A0U2ZBA2</accession>
<dbReference type="OrthoDB" id="2421765at2"/>
<keyword evidence="3" id="KW-1185">Reference proteome</keyword>
<name>A0A0U2ZBA2_9BACL</name>
<evidence type="ECO:0000313" key="2">
    <source>
        <dbReference type="EMBL" id="ALS76508.1"/>
    </source>
</evidence>
<evidence type="ECO:0000259" key="1">
    <source>
        <dbReference type="Pfam" id="PF18733"/>
    </source>
</evidence>
<dbReference type="Proteomes" id="UP000067683">
    <property type="component" value="Chromosome"/>
</dbReference>
<dbReference type="InterPro" id="IPR040826">
    <property type="entry name" value="HEPN_LA2681"/>
</dbReference>
<dbReference type="AlphaFoldDB" id="A0A0U2ZBA2"/>
<dbReference type="Pfam" id="PF18733">
    <property type="entry name" value="HEPN_LA2681"/>
    <property type="match status" value="1"/>
</dbReference>
<organism evidence="2 3">
    <name type="scientific">Planococcus rifietoensis</name>
    <dbReference type="NCBI Taxonomy" id="200991"/>
    <lineage>
        <taxon>Bacteria</taxon>
        <taxon>Bacillati</taxon>
        <taxon>Bacillota</taxon>
        <taxon>Bacilli</taxon>
        <taxon>Bacillales</taxon>
        <taxon>Caryophanaceae</taxon>
        <taxon>Planococcus</taxon>
    </lineage>
</organism>
<protein>
    <recommendedName>
        <fullName evidence="1">LA2681-like HEPN domain-containing protein</fullName>
    </recommendedName>
</protein>
<proteinExistence type="predicted"/>
<dbReference type="STRING" id="200991.AUC31_15425"/>
<feature type="domain" description="LA2681-like HEPN" evidence="1">
    <location>
        <begin position="271"/>
        <end position="462"/>
    </location>
</feature>
<gene>
    <name evidence="2" type="ORF">AUC31_15425</name>
</gene>
<dbReference type="RefSeq" id="WP_058383210.1">
    <property type="nucleotide sequence ID" value="NZ_CP013659.2"/>
</dbReference>
<sequence>MATLSDIALADDLGQFEIKEIYGATHQLLQEMQQAKAEAFPGRINAMINHLKERLQGKAAYPLAVLLETSYLSIQHQLKKDWNSDLKQRQLYLYDNTIESYRGRIPSNVWNQVCLNYAETLVHTGRSIDAQAVLKEMVKDENDPSYQRLNGEFGWTLIFYSTFLPVKAERLGALEKALDLFKTAKTDIKDEKGQALYDERIKLAGNMIDQLGDVDPVKLAQQPEPTADEQRYLNWCAEQQLFLNSGNDIEPDTMAKRDLPLRIQNNAFLGNFLDSLTHEFTAMRRSLYLAMNSEEVADDHKMDGDNTRYTKRQEDLKQIYRQAYSLFDKMALLLNQTMQLGVEEPRVNFQRIWFEDEDLKKPLKPFVQNTKNDALKALYWQSKEVYGYEKSDEQSLFVKKALHIRNRIDNSYLQVVEKAEPFEKDNARAQSHHITEAELERMTLAMCQKARNGMMYLQFALAIGKK</sequence>
<dbReference type="KEGG" id="prt:AUC31_15425"/>
<evidence type="ECO:0000313" key="3">
    <source>
        <dbReference type="Proteomes" id="UP000067683"/>
    </source>
</evidence>
<dbReference type="EMBL" id="CP013659">
    <property type="protein sequence ID" value="ALS76508.1"/>
    <property type="molecule type" value="Genomic_DNA"/>
</dbReference>